<evidence type="ECO:0000256" key="9">
    <source>
        <dbReference type="ARBA" id="ARBA00023224"/>
    </source>
</evidence>
<dbReference type="EMBL" id="AJWK01013179">
    <property type="status" value="NOT_ANNOTATED_CDS"/>
    <property type="molecule type" value="Genomic_DNA"/>
</dbReference>
<dbReference type="GO" id="GO:0005886">
    <property type="term" value="C:plasma membrane"/>
    <property type="evidence" value="ECO:0007669"/>
    <property type="project" value="UniProtKB-SubCell"/>
</dbReference>
<dbReference type="EnsemblMetazoa" id="LLOJ010894-RA">
    <property type="protein sequence ID" value="LLOJ010894-PA"/>
    <property type="gene ID" value="LLOJ010894"/>
</dbReference>
<keyword evidence="7 10" id="KW-0472">Membrane</keyword>
<protein>
    <recommendedName>
        <fullName evidence="10">Odorant receptor</fullName>
    </recommendedName>
</protein>
<dbReference type="Pfam" id="PF02949">
    <property type="entry name" value="7tm_6"/>
    <property type="match status" value="1"/>
</dbReference>
<evidence type="ECO:0000256" key="7">
    <source>
        <dbReference type="ARBA" id="ARBA00023136"/>
    </source>
</evidence>
<feature type="transmembrane region" description="Helical" evidence="10">
    <location>
        <begin position="255"/>
        <end position="278"/>
    </location>
</feature>
<accession>A0A3F2ZDC7</accession>
<keyword evidence="5 10" id="KW-0552">Olfaction</keyword>
<evidence type="ECO:0000256" key="2">
    <source>
        <dbReference type="ARBA" id="ARBA00022475"/>
    </source>
</evidence>
<keyword evidence="3 10" id="KW-0716">Sensory transduction</keyword>
<dbReference type="Proteomes" id="UP000092461">
    <property type="component" value="Unassembled WGS sequence"/>
</dbReference>
<reference evidence="11" key="1">
    <citation type="submission" date="2020-05" db="UniProtKB">
        <authorList>
            <consortium name="EnsemblMetazoa"/>
        </authorList>
    </citation>
    <scope>IDENTIFICATION</scope>
    <source>
        <strain evidence="11">Jacobina</strain>
    </source>
</reference>
<evidence type="ECO:0000256" key="5">
    <source>
        <dbReference type="ARBA" id="ARBA00022725"/>
    </source>
</evidence>
<dbReference type="GO" id="GO:0004984">
    <property type="term" value="F:olfactory receptor activity"/>
    <property type="evidence" value="ECO:0007669"/>
    <property type="project" value="InterPro"/>
</dbReference>
<keyword evidence="2" id="KW-1003">Cell membrane</keyword>
<keyword evidence="4 10" id="KW-0812">Transmembrane</keyword>
<keyword evidence="12" id="KW-1185">Reference proteome</keyword>
<evidence type="ECO:0000256" key="10">
    <source>
        <dbReference type="RuleBase" id="RU351113"/>
    </source>
</evidence>
<feature type="transmembrane region" description="Helical" evidence="10">
    <location>
        <begin position="63"/>
        <end position="85"/>
    </location>
</feature>
<sequence length="381" mass="45430">MLEDNHKRLKNFIFMYYNIWRCEFIPDFGWKFIKWIKTSIYPVNLLYGVFCMIWHFFIQMEDYGYDLALTIVYFFGVYQCFVVYYELMINHRKDIFELLHFFDGFLRSDDLMISGLRRKHLRINTNLAIKWTRIFVIFISFVGISVTIFHLFITDFSAPMLFTIPGLSKDNIFFYPANIFYGTFLYFSILSNITTADAVIMITVLYFKSEFNFLTDFVAQLDDYKVAKVKAEYILRVTHENHRVTLMKIKELTQFLWHLYFHKLFAIMIYLCCTLYIFQSLNSSLFIAVLIVGAMTSQIFILCFFGQVIENCSELLYNQFYMTKWYEMKPSEQRIFLLMMMSLQKPLRISTFGFGNISIYTFVQICKAAGSYAAILYTVLN</sequence>
<evidence type="ECO:0000313" key="11">
    <source>
        <dbReference type="EnsemblMetazoa" id="LLOJ010894-PA"/>
    </source>
</evidence>
<feature type="transmembrane region" description="Helical" evidence="10">
    <location>
        <begin position="131"/>
        <end position="153"/>
    </location>
</feature>
<comment type="caution">
    <text evidence="10">Lacks conserved residue(s) required for the propagation of feature annotation.</text>
</comment>
<dbReference type="VEuPathDB" id="VectorBase:LLONM1_008906"/>
<dbReference type="InterPro" id="IPR004117">
    <property type="entry name" value="7tm6_olfct_rcpt"/>
</dbReference>
<organism evidence="11 12">
    <name type="scientific">Lutzomyia longipalpis</name>
    <name type="common">Sand fly</name>
    <dbReference type="NCBI Taxonomy" id="7200"/>
    <lineage>
        <taxon>Eukaryota</taxon>
        <taxon>Metazoa</taxon>
        <taxon>Ecdysozoa</taxon>
        <taxon>Arthropoda</taxon>
        <taxon>Hexapoda</taxon>
        <taxon>Insecta</taxon>
        <taxon>Pterygota</taxon>
        <taxon>Neoptera</taxon>
        <taxon>Endopterygota</taxon>
        <taxon>Diptera</taxon>
        <taxon>Nematocera</taxon>
        <taxon>Psychodoidea</taxon>
        <taxon>Psychodidae</taxon>
        <taxon>Lutzomyia</taxon>
        <taxon>Lutzomyia</taxon>
    </lineage>
</organism>
<dbReference type="PANTHER" id="PTHR21137">
    <property type="entry name" value="ODORANT RECEPTOR"/>
    <property type="match status" value="1"/>
</dbReference>
<comment type="subcellular location">
    <subcellularLocation>
        <location evidence="1 10">Cell membrane</location>
        <topology evidence="1 10">Multi-pass membrane protein</topology>
    </subcellularLocation>
</comment>
<keyword evidence="8 10" id="KW-0675">Receptor</keyword>
<evidence type="ECO:0000313" key="12">
    <source>
        <dbReference type="Proteomes" id="UP000092461"/>
    </source>
</evidence>
<comment type="similarity">
    <text evidence="10">Belongs to the insect chemoreceptor superfamily. Heteromeric odorant receptor channel (TC 1.A.69) family.</text>
</comment>
<dbReference type="PANTHER" id="PTHR21137:SF35">
    <property type="entry name" value="ODORANT RECEPTOR 19A-RELATED"/>
    <property type="match status" value="1"/>
</dbReference>
<feature type="transmembrane region" description="Helical" evidence="10">
    <location>
        <begin position="40"/>
        <end position="57"/>
    </location>
</feature>
<evidence type="ECO:0000256" key="1">
    <source>
        <dbReference type="ARBA" id="ARBA00004651"/>
    </source>
</evidence>
<keyword evidence="6 10" id="KW-1133">Transmembrane helix</keyword>
<keyword evidence="9 10" id="KW-0807">Transducer</keyword>
<dbReference type="GO" id="GO:0005549">
    <property type="term" value="F:odorant binding"/>
    <property type="evidence" value="ECO:0007669"/>
    <property type="project" value="InterPro"/>
</dbReference>
<evidence type="ECO:0000256" key="6">
    <source>
        <dbReference type="ARBA" id="ARBA00022989"/>
    </source>
</evidence>
<dbReference type="GO" id="GO:0007165">
    <property type="term" value="P:signal transduction"/>
    <property type="evidence" value="ECO:0007669"/>
    <property type="project" value="UniProtKB-KW"/>
</dbReference>
<proteinExistence type="inferred from homology"/>
<evidence type="ECO:0000256" key="4">
    <source>
        <dbReference type="ARBA" id="ARBA00022692"/>
    </source>
</evidence>
<dbReference type="VEuPathDB" id="VectorBase:LLOJ010894"/>
<evidence type="ECO:0000256" key="8">
    <source>
        <dbReference type="ARBA" id="ARBA00023170"/>
    </source>
</evidence>
<dbReference type="AlphaFoldDB" id="A0A3F2ZDC7"/>
<name>A0A3F2ZDC7_LUTLO</name>
<evidence type="ECO:0000256" key="3">
    <source>
        <dbReference type="ARBA" id="ARBA00022606"/>
    </source>
</evidence>
<feature type="transmembrane region" description="Helical" evidence="10">
    <location>
        <begin position="284"/>
        <end position="305"/>
    </location>
</feature>